<name>A0A383AWN8_9ZZZZ</name>
<gene>
    <name evidence="1" type="ORF">METZ01_LOCUS465220</name>
</gene>
<feature type="non-terminal residue" evidence="1">
    <location>
        <position position="161"/>
    </location>
</feature>
<protein>
    <recommendedName>
        <fullName evidence="2">H repeat-associated protein N-terminal domain-containing protein</fullName>
    </recommendedName>
</protein>
<evidence type="ECO:0008006" key="2">
    <source>
        <dbReference type="Google" id="ProtNLM"/>
    </source>
</evidence>
<dbReference type="AlphaFoldDB" id="A0A383AWN8"/>
<evidence type="ECO:0000313" key="1">
    <source>
        <dbReference type="EMBL" id="SVE12366.1"/>
    </source>
</evidence>
<organism evidence="1">
    <name type="scientific">marine metagenome</name>
    <dbReference type="NCBI Taxonomy" id="408172"/>
    <lineage>
        <taxon>unclassified sequences</taxon>
        <taxon>metagenomes</taxon>
        <taxon>ecological metagenomes</taxon>
    </lineage>
</organism>
<reference evidence="1" key="1">
    <citation type="submission" date="2018-05" db="EMBL/GenBank/DDBJ databases">
        <authorList>
            <person name="Lanie J.A."/>
            <person name="Ng W.-L."/>
            <person name="Kazmierczak K.M."/>
            <person name="Andrzejewski T.M."/>
            <person name="Davidsen T.M."/>
            <person name="Wayne K.J."/>
            <person name="Tettelin H."/>
            <person name="Glass J.I."/>
            <person name="Rusch D."/>
            <person name="Podicherti R."/>
            <person name="Tsui H.-C.T."/>
            <person name="Winkler M.E."/>
        </authorList>
    </citation>
    <scope>NUCLEOTIDE SEQUENCE</scope>
</reference>
<accession>A0A383AWN8</accession>
<sequence>MTTEYFMTGLFTHVDDQFNEQGINGKHPQAKLYVSEVITLGLLFALKGGGNRAFYRWLSRDYGALFPQLPTRARLFRLLNTYQDLTDTFKAQPSLLGVIDTYGIEQIHPRREGRSEKQIVRKGLSNQRWIVGGKLCILLNNIGLVVDWDCDTAHVYDGSAF</sequence>
<proteinExistence type="predicted"/>
<dbReference type="EMBL" id="UINC01195687">
    <property type="protein sequence ID" value="SVE12366.1"/>
    <property type="molecule type" value="Genomic_DNA"/>
</dbReference>